<keyword evidence="4 9" id="KW-0812">Transmembrane</keyword>
<comment type="subcellular location">
    <subcellularLocation>
        <location evidence="1">Membrane</location>
    </subcellularLocation>
</comment>
<dbReference type="PANTHER" id="PTHR37820">
    <property type="entry name" value="CELL DIVISION PROTEIN DIVIB"/>
    <property type="match status" value="1"/>
</dbReference>
<feature type="region of interest" description="Disordered" evidence="8">
    <location>
        <begin position="1"/>
        <end position="26"/>
    </location>
</feature>
<dbReference type="EMBL" id="CAFBNE010000118">
    <property type="protein sequence ID" value="CAB4966043.1"/>
    <property type="molecule type" value="Genomic_DNA"/>
</dbReference>
<dbReference type="Pfam" id="PF08478">
    <property type="entry name" value="POTRA_1"/>
    <property type="match status" value="1"/>
</dbReference>
<feature type="domain" description="POTRA" evidence="10">
    <location>
        <begin position="61"/>
        <end position="129"/>
    </location>
</feature>
<dbReference type="GO" id="GO:0005886">
    <property type="term" value="C:plasma membrane"/>
    <property type="evidence" value="ECO:0007669"/>
    <property type="project" value="TreeGrafter"/>
</dbReference>
<evidence type="ECO:0000256" key="3">
    <source>
        <dbReference type="ARBA" id="ARBA00022618"/>
    </source>
</evidence>
<dbReference type="PANTHER" id="PTHR37820:SF1">
    <property type="entry name" value="CELL DIVISION PROTEIN FTSQ"/>
    <property type="match status" value="1"/>
</dbReference>
<gene>
    <name evidence="11" type="ORF">UFOPK3772_02747</name>
</gene>
<sequence>MTSDATGLMATGTPPRRAKERRQPVRDPARRRRWRVFRFVFLIAAVLIAGLVWVVWFSSVLVIRKVEVTGVSGILVNRVLDAADVPIGLQMARLDTVQVRSGIAALPWVRASAVVRAWPRGVVLVVEPRVAIALLEGSRAAVSSDGAVFVPPEPLEPGLPTVRGDGVGLVTAMRVLETIPVDLRSRVALVSATTRDDAELVLDSGIVIRWGSVERPLLKARVLAALMKTKARVYDVAAPELPTTIGQPIAPAD</sequence>
<reference evidence="11" key="1">
    <citation type="submission" date="2020-05" db="EMBL/GenBank/DDBJ databases">
        <authorList>
            <person name="Chiriac C."/>
            <person name="Salcher M."/>
            <person name="Ghai R."/>
            <person name="Kavagutti S V."/>
        </authorList>
    </citation>
    <scope>NUCLEOTIDE SEQUENCE</scope>
</reference>
<dbReference type="Gene3D" id="3.10.20.310">
    <property type="entry name" value="membrane protein fhac"/>
    <property type="match status" value="1"/>
</dbReference>
<keyword evidence="5 9" id="KW-1133">Transmembrane helix</keyword>
<evidence type="ECO:0000256" key="5">
    <source>
        <dbReference type="ARBA" id="ARBA00022989"/>
    </source>
</evidence>
<keyword evidence="2" id="KW-1003">Cell membrane</keyword>
<proteinExistence type="predicted"/>
<evidence type="ECO:0000256" key="1">
    <source>
        <dbReference type="ARBA" id="ARBA00004370"/>
    </source>
</evidence>
<protein>
    <submittedName>
        <fullName evidence="11">Unannotated protein</fullName>
    </submittedName>
</protein>
<dbReference type="AlphaFoldDB" id="A0A6J7LH13"/>
<dbReference type="InterPro" id="IPR005548">
    <property type="entry name" value="Cell_div_FtsQ/DivIB_C"/>
</dbReference>
<organism evidence="11">
    <name type="scientific">freshwater metagenome</name>
    <dbReference type="NCBI Taxonomy" id="449393"/>
    <lineage>
        <taxon>unclassified sequences</taxon>
        <taxon>metagenomes</taxon>
        <taxon>ecological metagenomes</taxon>
    </lineage>
</organism>
<evidence type="ECO:0000256" key="8">
    <source>
        <dbReference type="SAM" id="MobiDB-lite"/>
    </source>
</evidence>
<dbReference type="GO" id="GO:0051301">
    <property type="term" value="P:cell division"/>
    <property type="evidence" value="ECO:0007669"/>
    <property type="project" value="UniProtKB-KW"/>
</dbReference>
<evidence type="ECO:0000256" key="4">
    <source>
        <dbReference type="ARBA" id="ARBA00022692"/>
    </source>
</evidence>
<keyword evidence="6 9" id="KW-0472">Membrane</keyword>
<evidence type="ECO:0000256" key="6">
    <source>
        <dbReference type="ARBA" id="ARBA00023136"/>
    </source>
</evidence>
<evidence type="ECO:0000256" key="7">
    <source>
        <dbReference type="ARBA" id="ARBA00023306"/>
    </source>
</evidence>
<dbReference type="PROSITE" id="PS51779">
    <property type="entry name" value="POTRA"/>
    <property type="match status" value="1"/>
</dbReference>
<feature type="transmembrane region" description="Helical" evidence="9">
    <location>
        <begin position="36"/>
        <end position="56"/>
    </location>
</feature>
<keyword evidence="7" id="KW-0131">Cell cycle</keyword>
<accession>A0A6J7LH13</accession>
<keyword evidence="3" id="KW-0132">Cell division</keyword>
<dbReference type="InterPro" id="IPR034746">
    <property type="entry name" value="POTRA"/>
</dbReference>
<evidence type="ECO:0000259" key="10">
    <source>
        <dbReference type="PROSITE" id="PS51779"/>
    </source>
</evidence>
<evidence type="ECO:0000256" key="2">
    <source>
        <dbReference type="ARBA" id="ARBA00022475"/>
    </source>
</evidence>
<dbReference type="Pfam" id="PF03799">
    <property type="entry name" value="FtsQ_DivIB_C"/>
    <property type="match status" value="1"/>
</dbReference>
<name>A0A6J7LH13_9ZZZZ</name>
<dbReference type="InterPro" id="IPR050487">
    <property type="entry name" value="FtsQ_DivIB"/>
</dbReference>
<evidence type="ECO:0000256" key="9">
    <source>
        <dbReference type="SAM" id="Phobius"/>
    </source>
</evidence>
<dbReference type="InterPro" id="IPR013685">
    <property type="entry name" value="POTRA_FtsQ_type"/>
</dbReference>
<evidence type="ECO:0000313" key="11">
    <source>
        <dbReference type="EMBL" id="CAB4966043.1"/>
    </source>
</evidence>